<accession>A0A3B1BA65</accession>
<organism evidence="1">
    <name type="scientific">hydrothermal vent metagenome</name>
    <dbReference type="NCBI Taxonomy" id="652676"/>
    <lineage>
        <taxon>unclassified sequences</taxon>
        <taxon>metagenomes</taxon>
        <taxon>ecological metagenomes</taxon>
    </lineage>
</organism>
<protein>
    <submittedName>
        <fullName evidence="1">Uncharacterized protein</fullName>
    </submittedName>
</protein>
<dbReference type="AlphaFoldDB" id="A0A3B1BA65"/>
<proteinExistence type="predicted"/>
<gene>
    <name evidence="1" type="ORF">MNBD_GAMMA20-482</name>
</gene>
<dbReference type="EMBL" id="UOFU01000315">
    <property type="protein sequence ID" value="VAX03185.1"/>
    <property type="molecule type" value="Genomic_DNA"/>
</dbReference>
<name>A0A3B1BA65_9ZZZZ</name>
<reference evidence="1" key="1">
    <citation type="submission" date="2018-06" db="EMBL/GenBank/DDBJ databases">
        <authorList>
            <person name="Zhirakovskaya E."/>
        </authorList>
    </citation>
    <scope>NUCLEOTIDE SEQUENCE</scope>
</reference>
<sequence>MDAETARFLTENQLGKYWITENEAENGENSRKKVVK</sequence>
<evidence type="ECO:0000313" key="1">
    <source>
        <dbReference type="EMBL" id="VAX03185.1"/>
    </source>
</evidence>